<evidence type="ECO:0000256" key="1">
    <source>
        <dbReference type="SAM" id="SignalP"/>
    </source>
</evidence>
<keyword evidence="1" id="KW-0732">Signal</keyword>
<protein>
    <recommendedName>
        <fullName evidence="2">Chalcone isomerase domain-containing protein</fullName>
    </recommendedName>
</protein>
<dbReference type="Gene3D" id="3.50.70.10">
    <property type="match status" value="1"/>
</dbReference>
<feature type="signal peptide" evidence="1">
    <location>
        <begin position="1"/>
        <end position="25"/>
    </location>
</feature>
<feature type="chain" id="PRO_5030894126" description="Chalcone isomerase domain-containing protein" evidence="1">
    <location>
        <begin position="26"/>
        <end position="222"/>
    </location>
</feature>
<accession>A0A7S3L691</accession>
<feature type="domain" description="Chalcone isomerase" evidence="2">
    <location>
        <begin position="54"/>
        <end position="211"/>
    </location>
</feature>
<dbReference type="InterPro" id="IPR016088">
    <property type="entry name" value="Chalcone_isomerase_3-sand"/>
</dbReference>
<dbReference type="GO" id="GO:0016872">
    <property type="term" value="F:intramolecular lyase activity"/>
    <property type="evidence" value="ECO:0007669"/>
    <property type="project" value="InterPro"/>
</dbReference>
<dbReference type="Pfam" id="PF16036">
    <property type="entry name" value="Chalcone_3"/>
    <property type="match status" value="1"/>
</dbReference>
<name>A0A7S3L691_9STRA</name>
<sequence>MSLSFRFVLLVPLLTILNFVKTSTAMEPYTVTLEGICLPVEKDLQHHPENENTNSLSSKMRFNGAGVRSINIFGWDFKVYVAGFYHAGPDLLRSTDDVYEAIQQHPMQFDFTFLRTVPQSKVTEAWERQLDHSVDYHYEQYERDRDAFVSSFGPISHSGTVSVVLHPCGRTILVDQGTPKNVIQSRDFQRSFLSMWFGEKAVHQDLKEGLLSRGSGMEKRVA</sequence>
<proteinExistence type="predicted"/>
<gene>
    <name evidence="3" type="ORF">ACOF00016_LOCUS10593</name>
</gene>
<reference evidence="3" key="1">
    <citation type="submission" date="2021-01" db="EMBL/GenBank/DDBJ databases">
        <authorList>
            <person name="Corre E."/>
            <person name="Pelletier E."/>
            <person name="Niang G."/>
            <person name="Scheremetjew M."/>
            <person name="Finn R."/>
            <person name="Kale V."/>
            <person name="Holt S."/>
            <person name="Cochrane G."/>
            <person name="Meng A."/>
            <person name="Brown T."/>
            <person name="Cohen L."/>
        </authorList>
    </citation>
    <scope>NUCLEOTIDE SEQUENCE</scope>
    <source>
        <strain evidence="3">CCMP127</strain>
    </source>
</reference>
<evidence type="ECO:0000313" key="3">
    <source>
        <dbReference type="EMBL" id="CAE0413337.1"/>
    </source>
</evidence>
<dbReference type="SUPFAM" id="SSF54626">
    <property type="entry name" value="Chalcone isomerase"/>
    <property type="match status" value="1"/>
</dbReference>
<dbReference type="InterPro" id="IPR016087">
    <property type="entry name" value="Chalcone_isomerase"/>
</dbReference>
<dbReference type="AlphaFoldDB" id="A0A7S3L691"/>
<organism evidence="3">
    <name type="scientific">Amphora coffeiformis</name>
    <dbReference type="NCBI Taxonomy" id="265554"/>
    <lineage>
        <taxon>Eukaryota</taxon>
        <taxon>Sar</taxon>
        <taxon>Stramenopiles</taxon>
        <taxon>Ochrophyta</taxon>
        <taxon>Bacillariophyta</taxon>
        <taxon>Bacillariophyceae</taxon>
        <taxon>Bacillariophycidae</taxon>
        <taxon>Thalassiophysales</taxon>
        <taxon>Catenulaceae</taxon>
        <taxon>Amphora</taxon>
    </lineage>
</organism>
<dbReference type="InterPro" id="IPR036298">
    <property type="entry name" value="Chalcone_isomerase_sf"/>
</dbReference>
<dbReference type="EMBL" id="HBIM01012998">
    <property type="protein sequence ID" value="CAE0413337.1"/>
    <property type="molecule type" value="Transcribed_RNA"/>
</dbReference>
<evidence type="ECO:0000259" key="2">
    <source>
        <dbReference type="Pfam" id="PF16036"/>
    </source>
</evidence>